<keyword evidence="5" id="KW-0571">Peptide transport</keyword>
<keyword evidence="2" id="KW-0813">Transport</keyword>
<evidence type="ECO:0000256" key="1">
    <source>
        <dbReference type="ARBA" id="ARBA00004651"/>
    </source>
</evidence>
<dbReference type="PANTHER" id="PTHR23517">
    <property type="entry name" value="RESISTANCE PROTEIN MDTM, PUTATIVE-RELATED-RELATED"/>
    <property type="match status" value="1"/>
</dbReference>
<organism evidence="8 9">
    <name type="scientific">Chitinophaga solisilvae</name>
    <dbReference type="NCBI Taxonomy" id="1233460"/>
    <lineage>
        <taxon>Bacteria</taxon>
        <taxon>Pseudomonadati</taxon>
        <taxon>Bacteroidota</taxon>
        <taxon>Chitinophagia</taxon>
        <taxon>Chitinophagales</taxon>
        <taxon>Chitinophagaceae</taxon>
        <taxon>Chitinophaga</taxon>
    </lineage>
</organism>
<dbReference type="NCBIfam" id="TIGR00924">
    <property type="entry name" value="yjdL_sub1_fam"/>
    <property type="match status" value="1"/>
</dbReference>
<reference evidence="8" key="1">
    <citation type="submission" date="2020-05" db="EMBL/GenBank/DDBJ databases">
        <title>Chitinophaga laudate sp. nov., isolated from a tropical peat swamp.</title>
        <authorList>
            <person name="Goh C.B.S."/>
            <person name="Lee M.S."/>
            <person name="Parimannan S."/>
            <person name="Pasbakhsh P."/>
            <person name="Yule C.M."/>
            <person name="Rajandas H."/>
            <person name="Loke S."/>
            <person name="Croft L."/>
            <person name="Tan J.B.L."/>
        </authorList>
    </citation>
    <scope>NUCLEOTIDE SEQUENCE</scope>
    <source>
        <strain evidence="8">Mgbs1</strain>
    </source>
</reference>
<dbReference type="InterPro" id="IPR000109">
    <property type="entry name" value="POT_fam"/>
</dbReference>
<dbReference type="Proteomes" id="UP000281028">
    <property type="component" value="Unassembled WGS sequence"/>
</dbReference>
<gene>
    <name evidence="8" type="ORF">ECE50_003460</name>
</gene>
<accession>A0A433WCF2</accession>
<comment type="subcellular location">
    <subcellularLocation>
        <location evidence="1">Cell membrane</location>
        <topology evidence="1">Multi-pass membrane protein</topology>
    </subcellularLocation>
</comment>
<keyword evidence="5" id="KW-0653">Protein transport</keyword>
<dbReference type="AlphaFoldDB" id="A0A433WCF2"/>
<evidence type="ECO:0000256" key="3">
    <source>
        <dbReference type="ARBA" id="ARBA00022475"/>
    </source>
</evidence>
<protein>
    <submittedName>
        <fullName evidence="8">Peptide MFS transporter</fullName>
    </submittedName>
</protein>
<dbReference type="GO" id="GO:0005886">
    <property type="term" value="C:plasma membrane"/>
    <property type="evidence" value="ECO:0007669"/>
    <property type="project" value="UniProtKB-SubCell"/>
</dbReference>
<dbReference type="SUPFAM" id="SSF103473">
    <property type="entry name" value="MFS general substrate transporter"/>
    <property type="match status" value="2"/>
</dbReference>
<dbReference type="Gene3D" id="1.20.1250.20">
    <property type="entry name" value="MFS general substrate transporter like domains"/>
    <property type="match status" value="2"/>
</dbReference>
<dbReference type="Pfam" id="PF00854">
    <property type="entry name" value="PTR2"/>
    <property type="match status" value="2"/>
</dbReference>
<comment type="caution">
    <text evidence="8">The sequence shown here is derived from an EMBL/GenBank/DDBJ whole genome shotgun (WGS) entry which is preliminary data.</text>
</comment>
<evidence type="ECO:0000256" key="5">
    <source>
        <dbReference type="ARBA" id="ARBA00022856"/>
    </source>
</evidence>
<keyword evidence="3" id="KW-1003">Cell membrane</keyword>
<evidence type="ECO:0000313" key="8">
    <source>
        <dbReference type="EMBL" id="NSL85874.1"/>
    </source>
</evidence>
<proteinExistence type="predicted"/>
<keyword evidence="4" id="KW-0812">Transmembrane</keyword>
<dbReference type="OrthoDB" id="9772725at2"/>
<evidence type="ECO:0000313" key="9">
    <source>
        <dbReference type="Proteomes" id="UP000281028"/>
    </source>
</evidence>
<dbReference type="InterPro" id="IPR036259">
    <property type="entry name" value="MFS_trans_sf"/>
</dbReference>
<evidence type="ECO:0000256" key="7">
    <source>
        <dbReference type="ARBA" id="ARBA00023136"/>
    </source>
</evidence>
<evidence type="ECO:0000256" key="2">
    <source>
        <dbReference type="ARBA" id="ARBA00022448"/>
    </source>
</evidence>
<dbReference type="InterPro" id="IPR050171">
    <property type="entry name" value="MFS_Transporters"/>
</dbReference>
<name>A0A433WCF2_9BACT</name>
<evidence type="ECO:0000256" key="4">
    <source>
        <dbReference type="ARBA" id="ARBA00022692"/>
    </source>
</evidence>
<dbReference type="PANTHER" id="PTHR23517:SF15">
    <property type="entry name" value="PROTON-DEPENDENT OLIGOPEPTIDE FAMILY TRANSPORT PROTEIN"/>
    <property type="match status" value="1"/>
</dbReference>
<keyword evidence="7" id="KW-0472">Membrane</keyword>
<dbReference type="GO" id="GO:0015833">
    <property type="term" value="P:peptide transport"/>
    <property type="evidence" value="ECO:0007669"/>
    <property type="project" value="UniProtKB-KW"/>
</dbReference>
<dbReference type="InterPro" id="IPR005279">
    <property type="entry name" value="Dipep/tripep_permease"/>
</dbReference>
<sequence length="589" mass="64749">MPDYSRSSSHPKGLYILFVTEMWERFNYYGMRAVLILYMTKALLFSKVFAASLYGSYTGLIYLTPLLGGYIADRYWGNSRSIITGGIVMAIGEIILFISASVFQHQADLSLLLFFCGLSCMISGNGFFKPNISSLVGQLYEDGDKRKDAAYTIFYMGINTGGALGPVICGLAGDTGNPADFRWAFLAGAVSMVIGVIVQAVFHRRYVIAPDGKALGQTPENVPARLLRPLVITGGLLLFTLLMIGLLYLDAKVVSYLSYLLLAAVVLIAFVIFRDTSLTRLEKQRIKVIFIISFFVIFFWAAFEQAGASLTFFADEQTNRQLNWKIPVWSIHLVSGAGLLLFFRLFLAARKRLSAAADRILRNSVYGLLLVLTAGLLLLNLYLLAMPEASLLLDEIPPSLFLSLGSVYIVLFAPFFTWLWPRLGEREPGAAVKMAIGLLLLALGYLWIAFGVKEIAPGTKVSIIWITGMYGLHSLGELCLSPIGLSLVNKLSPLKFSSLLMAVWFLATAAANKFAGVLSTLYPEQGRTVNFCGYLIRNSYDFFLLFVVMVGAAALLLLLLSRWLSAMMAPAVEKPAPEIVTLLSAGQQV</sequence>
<keyword evidence="6" id="KW-1133">Transmembrane helix</keyword>
<evidence type="ECO:0000256" key="6">
    <source>
        <dbReference type="ARBA" id="ARBA00022989"/>
    </source>
</evidence>
<keyword evidence="9" id="KW-1185">Reference proteome</keyword>
<dbReference type="GO" id="GO:1904680">
    <property type="term" value="F:peptide transmembrane transporter activity"/>
    <property type="evidence" value="ECO:0007669"/>
    <property type="project" value="InterPro"/>
</dbReference>
<dbReference type="EMBL" id="RIAR02000001">
    <property type="protein sequence ID" value="NSL85874.1"/>
    <property type="molecule type" value="Genomic_DNA"/>
</dbReference>
<dbReference type="CDD" id="cd17346">
    <property type="entry name" value="MFS_DtpA_like"/>
    <property type="match status" value="1"/>
</dbReference>